<gene>
    <name evidence="10" type="ordered locus">Swoo_4258</name>
</gene>
<dbReference type="AlphaFoldDB" id="B1KIL8"/>
<comment type="subcellular location">
    <subcellularLocation>
        <location evidence="1">Cell membrane</location>
        <topology evidence="1">Multi-pass membrane protein</topology>
    </subcellularLocation>
</comment>
<accession>B1KIL8</accession>
<feature type="transmembrane region" description="Helical" evidence="8">
    <location>
        <begin position="29"/>
        <end position="47"/>
    </location>
</feature>
<dbReference type="NCBIfam" id="TIGR00688">
    <property type="entry name" value="rarD"/>
    <property type="match status" value="1"/>
</dbReference>
<dbReference type="KEGG" id="swd:Swoo_4258"/>
<evidence type="ECO:0000259" key="9">
    <source>
        <dbReference type="Pfam" id="PF00892"/>
    </source>
</evidence>
<evidence type="ECO:0000256" key="2">
    <source>
        <dbReference type="ARBA" id="ARBA00007362"/>
    </source>
</evidence>
<name>B1KIL8_SHEWM</name>
<evidence type="ECO:0000256" key="3">
    <source>
        <dbReference type="ARBA" id="ARBA00022448"/>
    </source>
</evidence>
<keyword evidence="7 8" id="KW-0472">Membrane</keyword>
<organism evidence="10 11">
    <name type="scientific">Shewanella woodyi (strain ATCC 51908 / MS32)</name>
    <dbReference type="NCBI Taxonomy" id="392500"/>
    <lineage>
        <taxon>Bacteria</taxon>
        <taxon>Pseudomonadati</taxon>
        <taxon>Pseudomonadota</taxon>
        <taxon>Gammaproteobacteria</taxon>
        <taxon>Alteromonadales</taxon>
        <taxon>Shewanellaceae</taxon>
        <taxon>Shewanella</taxon>
    </lineage>
</organism>
<dbReference type="InterPro" id="IPR037185">
    <property type="entry name" value="EmrE-like"/>
</dbReference>
<dbReference type="HOGENOM" id="CLU_054508_0_0_6"/>
<evidence type="ECO:0000256" key="7">
    <source>
        <dbReference type="ARBA" id="ARBA00023136"/>
    </source>
</evidence>
<keyword evidence="5 8" id="KW-0812">Transmembrane</keyword>
<dbReference type="InterPro" id="IPR004626">
    <property type="entry name" value="RarD"/>
</dbReference>
<feature type="transmembrane region" description="Helical" evidence="8">
    <location>
        <begin position="200"/>
        <end position="219"/>
    </location>
</feature>
<feature type="transmembrane region" description="Helical" evidence="8">
    <location>
        <begin position="93"/>
        <end position="115"/>
    </location>
</feature>
<sequence length="327" mass="36037">MRASKQSNLLKLPSMHSTTEKQASSSFKGNALAAFSFLLWGLMPLYYQYLPNADINELLAFRILFSVPFMALVFLLLGRTMPSMSALKADKRSVALCGLASLIMCVSWYSFTWAITHGQVLAASLGFFINPLFAIGLGVLFLGDKLTSAQKLAVVLGTCGISYMVYSYGELPWLALSMGSFFALYGLCKKFIRFDSLTSVTLEAIWLMPFAAIYLIWLWSSDQSVAISSALSGEVSVLLLYMGTAPLTLLPLVFFALAVRATSLSMIGLMQYIEPSLHFLLAVILFNEHFDQVKAVSFALIWTGLLLCSLEALPTLRHKLLANRHSS</sequence>
<proteinExistence type="inferred from homology"/>
<dbReference type="Proteomes" id="UP000002168">
    <property type="component" value="Chromosome"/>
</dbReference>
<keyword evidence="11" id="KW-1185">Reference proteome</keyword>
<feature type="transmembrane region" description="Helical" evidence="8">
    <location>
        <begin position="59"/>
        <end position="81"/>
    </location>
</feature>
<dbReference type="SUPFAM" id="SSF103481">
    <property type="entry name" value="Multidrug resistance efflux transporter EmrE"/>
    <property type="match status" value="2"/>
</dbReference>
<reference evidence="10 11" key="1">
    <citation type="submission" date="2008-02" db="EMBL/GenBank/DDBJ databases">
        <title>Complete sequence of Shewanella woodyi ATCC 51908.</title>
        <authorList>
            <consortium name="US DOE Joint Genome Institute"/>
            <person name="Copeland A."/>
            <person name="Lucas S."/>
            <person name="Lapidus A."/>
            <person name="Glavina del Rio T."/>
            <person name="Dalin E."/>
            <person name="Tice H."/>
            <person name="Bruce D."/>
            <person name="Goodwin L."/>
            <person name="Pitluck S."/>
            <person name="Sims D."/>
            <person name="Brettin T."/>
            <person name="Detter J.C."/>
            <person name="Han C."/>
            <person name="Kuske C.R."/>
            <person name="Schmutz J."/>
            <person name="Larimer F."/>
            <person name="Land M."/>
            <person name="Hauser L."/>
            <person name="Kyrpides N."/>
            <person name="Lykidis A."/>
            <person name="Zhao J.-S."/>
            <person name="Richardson P."/>
        </authorList>
    </citation>
    <scope>NUCLEOTIDE SEQUENCE [LARGE SCALE GENOMIC DNA]</scope>
    <source>
        <strain evidence="11">ATCC 51908 / MS32</strain>
    </source>
</reference>
<dbReference type="PANTHER" id="PTHR22911:SF137">
    <property type="entry name" value="SOLUTE CARRIER FAMILY 35 MEMBER G2-RELATED"/>
    <property type="match status" value="1"/>
</dbReference>
<evidence type="ECO:0000313" key="10">
    <source>
        <dbReference type="EMBL" id="ACA88514.1"/>
    </source>
</evidence>
<evidence type="ECO:0000256" key="1">
    <source>
        <dbReference type="ARBA" id="ARBA00004651"/>
    </source>
</evidence>
<evidence type="ECO:0000256" key="5">
    <source>
        <dbReference type="ARBA" id="ARBA00022692"/>
    </source>
</evidence>
<dbReference type="eggNOG" id="COG2962">
    <property type="taxonomic scope" value="Bacteria"/>
</dbReference>
<evidence type="ECO:0000256" key="8">
    <source>
        <dbReference type="SAM" id="Phobius"/>
    </source>
</evidence>
<keyword evidence="6 8" id="KW-1133">Transmembrane helix</keyword>
<evidence type="ECO:0000313" key="11">
    <source>
        <dbReference type="Proteomes" id="UP000002168"/>
    </source>
</evidence>
<keyword evidence="3" id="KW-0813">Transport</keyword>
<feature type="transmembrane region" description="Helical" evidence="8">
    <location>
        <begin position="298"/>
        <end position="316"/>
    </location>
</feature>
<evidence type="ECO:0000256" key="6">
    <source>
        <dbReference type="ARBA" id="ARBA00022989"/>
    </source>
</evidence>
<feature type="domain" description="EamA" evidence="9">
    <location>
        <begin position="28"/>
        <end position="165"/>
    </location>
</feature>
<dbReference type="GO" id="GO:0005886">
    <property type="term" value="C:plasma membrane"/>
    <property type="evidence" value="ECO:0007669"/>
    <property type="project" value="UniProtKB-SubCell"/>
</dbReference>
<keyword evidence="4" id="KW-1003">Cell membrane</keyword>
<comment type="similarity">
    <text evidence="2">Belongs to the EamA transporter family.</text>
</comment>
<evidence type="ECO:0000256" key="4">
    <source>
        <dbReference type="ARBA" id="ARBA00022475"/>
    </source>
</evidence>
<dbReference type="EMBL" id="CP000961">
    <property type="protein sequence ID" value="ACA88514.1"/>
    <property type="molecule type" value="Genomic_DNA"/>
</dbReference>
<feature type="transmembrane region" description="Helical" evidence="8">
    <location>
        <begin position="266"/>
        <end position="286"/>
    </location>
</feature>
<feature type="transmembrane region" description="Helical" evidence="8">
    <location>
        <begin position="121"/>
        <end position="142"/>
    </location>
</feature>
<protein>
    <submittedName>
        <fullName evidence="10">RarD protein, DMT superfamily transporter</fullName>
    </submittedName>
</protein>
<dbReference type="InterPro" id="IPR000620">
    <property type="entry name" value="EamA_dom"/>
</dbReference>
<dbReference type="PANTHER" id="PTHR22911">
    <property type="entry name" value="ACYL-MALONYL CONDENSING ENZYME-RELATED"/>
    <property type="match status" value="1"/>
</dbReference>
<feature type="transmembrane region" description="Helical" evidence="8">
    <location>
        <begin position="149"/>
        <end position="166"/>
    </location>
</feature>
<dbReference type="Pfam" id="PF00892">
    <property type="entry name" value="EamA"/>
    <property type="match status" value="1"/>
</dbReference>
<feature type="transmembrane region" description="Helical" evidence="8">
    <location>
        <begin position="239"/>
        <end position="259"/>
    </location>
</feature>